<organism evidence="1 2">
    <name type="scientific">Zootermopsis nevadensis</name>
    <name type="common">Dampwood termite</name>
    <dbReference type="NCBI Taxonomy" id="136037"/>
    <lineage>
        <taxon>Eukaryota</taxon>
        <taxon>Metazoa</taxon>
        <taxon>Ecdysozoa</taxon>
        <taxon>Arthropoda</taxon>
        <taxon>Hexapoda</taxon>
        <taxon>Insecta</taxon>
        <taxon>Pterygota</taxon>
        <taxon>Neoptera</taxon>
        <taxon>Polyneoptera</taxon>
        <taxon>Dictyoptera</taxon>
        <taxon>Blattodea</taxon>
        <taxon>Blattoidea</taxon>
        <taxon>Termitoidae</taxon>
        <taxon>Termopsidae</taxon>
        <taxon>Zootermopsis</taxon>
    </lineage>
</organism>
<evidence type="ECO:0000313" key="2">
    <source>
        <dbReference type="Proteomes" id="UP000027135"/>
    </source>
</evidence>
<name>A0A067R2U0_ZOONE</name>
<evidence type="ECO:0000313" key="1">
    <source>
        <dbReference type="EMBL" id="KDR17326.1"/>
    </source>
</evidence>
<dbReference type="Proteomes" id="UP000027135">
    <property type="component" value="Unassembled WGS sequence"/>
</dbReference>
<proteinExistence type="predicted"/>
<dbReference type="EMBL" id="KK852745">
    <property type="protein sequence ID" value="KDR17326.1"/>
    <property type="molecule type" value="Genomic_DNA"/>
</dbReference>
<dbReference type="AlphaFoldDB" id="A0A067R2U0"/>
<dbReference type="PROSITE" id="PS51257">
    <property type="entry name" value="PROKAR_LIPOPROTEIN"/>
    <property type="match status" value="1"/>
</dbReference>
<keyword evidence="2" id="KW-1185">Reference proteome</keyword>
<sequence>MRTEINPHGSYIILASGACQEFNKFTEHISKQLAGLTERDSWNPRARFVVPVMNACPHYNTTYLSRAILNQLWLHKVTNSVVLFSESKDQATKLTQQHETNSAQDTQCSLHTWLPYENSERCNPIEGTVPLKILSARNLNDVRNGGIFRGNFGKNLNRCPIKVLLREGYPYVVSQLIWNKTSGT</sequence>
<gene>
    <name evidence="1" type="ORF">L798_08944</name>
</gene>
<accession>A0A067R2U0</accession>
<protein>
    <submittedName>
        <fullName evidence="1">Uncharacterized protein</fullName>
    </submittedName>
</protein>
<reference evidence="1 2" key="1">
    <citation type="journal article" date="2014" name="Nat. Commun.">
        <title>Molecular traces of alternative social organization in a termite genome.</title>
        <authorList>
            <person name="Terrapon N."/>
            <person name="Li C."/>
            <person name="Robertson H.M."/>
            <person name="Ji L."/>
            <person name="Meng X."/>
            <person name="Booth W."/>
            <person name="Chen Z."/>
            <person name="Childers C.P."/>
            <person name="Glastad K.M."/>
            <person name="Gokhale K."/>
            <person name="Gowin J."/>
            <person name="Gronenberg W."/>
            <person name="Hermansen R.A."/>
            <person name="Hu H."/>
            <person name="Hunt B.G."/>
            <person name="Huylmans A.K."/>
            <person name="Khalil S.M."/>
            <person name="Mitchell R.D."/>
            <person name="Munoz-Torres M.C."/>
            <person name="Mustard J.A."/>
            <person name="Pan H."/>
            <person name="Reese J.T."/>
            <person name="Scharf M.E."/>
            <person name="Sun F."/>
            <person name="Vogel H."/>
            <person name="Xiao J."/>
            <person name="Yang W."/>
            <person name="Yang Z."/>
            <person name="Yang Z."/>
            <person name="Zhou J."/>
            <person name="Zhu J."/>
            <person name="Brent C.S."/>
            <person name="Elsik C.G."/>
            <person name="Goodisman M.A."/>
            <person name="Liberles D.A."/>
            <person name="Roe R.M."/>
            <person name="Vargo E.L."/>
            <person name="Vilcinskas A."/>
            <person name="Wang J."/>
            <person name="Bornberg-Bauer E."/>
            <person name="Korb J."/>
            <person name="Zhang G."/>
            <person name="Liebig J."/>
        </authorList>
    </citation>
    <scope>NUCLEOTIDE SEQUENCE [LARGE SCALE GENOMIC DNA]</scope>
    <source>
        <tissue evidence="1">Whole organism</tissue>
    </source>
</reference>
<dbReference type="InParanoid" id="A0A067R2U0"/>